<keyword evidence="5 6" id="KW-0472">Membrane</keyword>
<evidence type="ECO:0000313" key="8">
    <source>
        <dbReference type="Proteomes" id="UP001327560"/>
    </source>
</evidence>
<keyword evidence="4 6" id="KW-1133">Transmembrane helix</keyword>
<feature type="transmembrane region" description="Helical" evidence="6">
    <location>
        <begin position="41"/>
        <end position="60"/>
    </location>
</feature>
<feature type="transmembrane region" description="Helical" evidence="6">
    <location>
        <begin position="80"/>
        <end position="103"/>
    </location>
</feature>
<proteinExistence type="inferred from homology"/>
<comment type="subcellular location">
    <subcellularLocation>
        <location evidence="1">Membrane</location>
        <topology evidence="1">Multi-pass membrane protein</topology>
    </subcellularLocation>
</comment>
<dbReference type="AlphaFoldDB" id="A0AAQ3JMA7"/>
<evidence type="ECO:0000256" key="3">
    <source>
        <dbReference type="ARBA" id="ARBA00022692"/>
    </source>
</evidence>
<keyword evidence="8" id="KW-1185">Reference proteome</keyword>
<dbReference type="Pfam" id="PF10160">
    <property type="entry name" value="Tmemb_40"/>
    <property type="match status" value="1"/>
</dbReference>
<evidence type="ECO:0000313" key="7">
    <source>
        <dbReference type="EMBL" id="WOK91640.1"/>
    </source>
</evidence>
<evidence type="ECO:0000256" key="6">
    <source>
        <dbReference type="SAM" id="Phobius"/>
    </source>
</evidence>
<name>A0AAQ3JMA7_9LILI</name>
<evidence type="ECO:0000256" key="5">
    <source>
        <dbReference type="ARBA" id="ARBA00023136"/>
    </source>
</evidence>
<gene>
    <name evidence="7" type="ORF">Cni_G00331</name>
</gene>
<dbReference type="EMBL" id="CP136890">
    <property type="protein sequence ID" value="WOK91640.1"/>
    <property type="molecule type" value="Genomic_DNA"/>
</dbReference>
<dbReference type="GO" id="GO:0004930">
    <property type="term" value="F:G protein-coupled receptor activity"/>
    <property type="evidence" value="ECO:0007669"/>
    <property type="project" value="TreeGrafter"/>
</dbReference>
<protein>
    <submittedName>
        <fullName evidence="7">Uncharacterized protein</fullName>
    </submittedName>
</protein>
<organism evidence="7 8">
    <name type="scientific">Canna indica</name>
    <name type="common">Indian-shot</name>
    <dbReference type="NCBI Taxonomy" id="4628"/>
    <lineage>
        <taxon>Eukaryota</taxon>
        <taxon>Viridiplantae</taxon>
        <taxon>Streptophyta</taxon>
        <taxon>Embryophyta</taxon>
        <taxon>Tracheophyta</taxon>
        <taxon>Spermatophyta</taxon>
        <taxon>Magnoliopsida</taxon>
        <taxon>Liliopsida</taxon>
        <taxon>Zingiberales</taxon>
        <taxon>Cannaceae</taxon>
        <taxon>Canna</taxon>
    </lineage>
</organism>
<dbReference type="InterPro" id="IPR018781">
    <property type="entry name" value="TPRA1/CAND2/CAND8"/>
</dbReference>
<dbReference type="Proteomes" id="UP001327560">
    <property type="component" value="Chromosome 1"/>
</dbReference>
<dbReference type="PANTHER" id="PTHR15876">
    <property type="entry name" value="TRANSMEMBRANE PROTEIN ADIPOCYTE-ASSOCIATED 1"/>
    <property type="match status" value="1"/>
</dbReference>
<keyword evidence="3 6" id="KW-0812">Transmembrane</keyword>
<sequence>MRELLAAIPIIASPGESETALLVESDVNASATSWIVGCHGLLYNLALVVPSDLFVAYLAAQARKSFLKLTYGHSYVMMAYYALLWVVTSLNLIWCLVQVWQFFSVISYLL</sequence>
<dbReference type="PANTHER" id="PTHR15876:SF8">
    <property type="entry name" value="TRANSMEMBRANE PROTEIN ADIPOCYTE-ASSOCIATED 1"/>
    <property type="match status" value="1"/>
</dbReference>
<evidence type="ECO:0000256" key="4">
    <source>
        <dbReference type="ARBA" id="ARBA00022989"/>
    </source>
</evidence>
<dbReference type="GO" id="GO:0005886">
    <property type="term" value="C:plasma membrane"/>
    <property type="evidence" value="ECO:0007669"/>
    <property type="project" value="TreeGrafter"/>
</dbReference>
<comment type="similarity">
    <text evidence="2">Belongs to the UPF0359 family.</text>
</comment>
<reference evidence="7 8" key="1">
    <citation type="submission" date="2023-10" db="EMBL/GenBank/DDBJ databases">
        <title>Chromosome-scale genome assembly provides insights into flower coloration mechanisms of Canna indica.</title>
        <authorList>
            <person name="Li C."/>
        </authorList>
    </citation>
    <scope>NUCLEOTIDE SEQUENCE [LARGE SCALE GENOMIC DNA]</scope>
    <source>
        <tissue evidence="7">Flower</tissue>
    </source>
</reference>
<evidence type="ECO:0000256" key="1">
    <source>
        <dbReference type="ARBA" id="ARBA00004141"/>
    </source>
</evidence>
<evidence type="ECO:0000256" key="2">
    <source>
        <dbReference type="ARBA" id="ARBA00010125"/>
    </source>
</evidence>
<accession>A0AAQ3JMA7</accession>